<organism evidence="1 2">
    <name type="scientific">Catharanthus roseus</name>
    <name type="common">Madagascar periwinkle</name>
    <name type="synonym">Vinca rosea</name>
    <dbReference type="NCBI Taxonomy" id="4058"/>
    <lineage>
        <taxon>Eukaryota</taxon>
        <taxon>Viridiplantae</taxon>
        <taxon>Streptophyta</taxon>
        <taxon>Embryophyta</taxon>
        <taxon>Tracheophyta</taxon>
        <taxon>Spermatophyta</taxon>
        <taxon>Magnoliopsida</taxon>
        <taxon>eudicotyledons</taxon>
        <taxon>Gunneridae</taxon>
        <taxon>Pentapetalae</taxon>
        <taxon>asterids</taxon>
        <taxon>lamiids</taxon>
        <taxon>Gentianales</taxon>
        <taxon>Apocynaceae</taxon>
        <taxon>Rauvolfioideae</taxon>
        <taxon>Vinceae</taxon>
        <taxon>Catharanthinae</taxon>
        <taxon>Catharanthus</taxon>
    </lineage>
</organism>
<evidence type="ECO:0000313" key="1">
    <source>
        <dbReference type="EMBL" id="KAI5650397.1"/>
    </source>
</evidence>
<evidence type="ECO:0000313" key="2">
    <source>
        <dbReference type="Proteomes" id="UP001060085"/>
    </source>
</evidence>
<accession>A0ACB9ZTW4</accession>
<reference evidence="2" key="1">
    <citation type="journal article" date="2023" name="Nat. Plants">
        <title>Single-cell RNA sequencing provides a high-resolution roadmap for understanding the multicellular compartmentation of specialized metabolism.</title>
        <authorList>
            <person name="Sun S."/>
            <person name="Shen X."/>
            <person name="Li Y."/>
            <person name="Li Y."/>
            <person name="Wang S."/>
            <person name="Li R."/>
            <person name="Zhang H."/>
            <person name="Shen G."/>
            <person name="Guo B."/>
            <person name="Wei J."/>
            <person name="Xu J."/>
            <person name="St-Pierre B."/>
            <person name="Chen S."/>
            <person name="Sun C."/>
        </authorList>
    </citation>
    <scope>NUCLEOTIDE SEQUENCE [LARGE SCALE GENOMIC DNA]</scope>
</reference>
<protein>
    <submittedName>
        <fullName evidence="1">Uncharacterized protein</fullName>
    </submittedName>
</protein>
<dbReference type="EMBL" id="CM044708">
    <property type="protein sequence ID" value="KAI5650397.1"/>
    <property type="molecule type" value="Genomic_DNA"/>
</dbReference>
<dbReference type="Proteomes" id="UP001060085">
    <property type="component" value="Linkage Group LG08"/>
</dbReference>
<keyword evidence="2" id="KW-1185">Reference proteome</keyword>
<gene>
    <name evidence="1" type="ORF">M9H77_36402</name>
</gene>
<comment type="caution">
    <text evidence="1">The sequence shown here is derived from an EMBL/GenBank/DDBJ whole genome shotgun (WGS) entry which is preliminary data.</text>
</comment>
<sequence length="115" mass="12955">MLLDGVVIKEVRSKLYKMVNERVKTTTRKFCFGYFELPMLVIVTLPLLVGAEEPKDQGNRDLSRTVRLALTLVVEGACKGVQALIQDFDLQLGCLELKREEQSWATNWGLIGALD</sequence>
<proteinExistence type="predicted"/>
<name>A0ACB9ZTW4_CATRO</name>